<keyword evidence="18" id="KW-1185">Reference proteome</keyword>
<protein>
    <recommendedName>
        <fullName evidence="4">procollagen-proline 4-dioxygenase</fullName>
        <ecNumber evidence="4">1.14.11.2</ecNumber>
    </recommendedName>
</protein>
<dbReference type="InterPro" id="IPR044862">
    <property type="entry name" value="Pro_4_hyd_alph_FE2OG_OXY"/>
</dbReference>
<accession>E1Z424</accession>
<evidence type="ECO:0000256" key="15">
    <source>
        <dbReference type="SAM" id="SignalP"/>
    </source>
</evidence>
<dbReference type="InParanoid" id="E1Z424"/>
<feature type="signal peptide" evidence="15">
    <location>
        <begin position="1"/>
        <end position="29"/>
    </location>
</feature>
<keyword evidence="11" id="KW-0408">Iron</keyword>
<dbReference type="GO" id="GO:0031418">
    <property type="term" value="F:L-ascorbic acid binding"/>
    <property type="evidence" value="ECO:0007669"/>
    <property type="project" value="InterPro"/>
</dbReference>
<keyword evidence="5" id="KW-0812">Transmembrane</keyword>
<keyword evidence="10" id="KW-0560">Oxidoreductase</keyword>
<dbReference type="OMA" id="NIWPRRY"/>
<evidence type="ECO:0000256" key="4">
    <source>
        <dbReference type="ARBA" id="ARBA00012269"/>
    </source>
</evidence>
<proteinExistence type="inferred from homology"/>
<keyword evidence="15" id="KW-0732">Signal</keyword>
<dbReference type="eggNOG" id="KOG1591">
    <property type="taxonomic scope" value="Eukaryota"/>
</dbReference>
<keyword evidence="13" id="KW-0325">Glycoprotein</keyword>
<dbReference type="InterPro" id="IPR005123">
    <property type="entry name" value="Oxoglu/Fe-dep_dioxygenase_dom"/>
</dbReference>
<dbReference type="RefSeq" id="XP_005851081.1">
    <property type="nucleotide sequence ID" value="XM_005851019.1"/>
</dbReference>
<dbReference type="EMBL" id="GL433836">
    <property type="protein sequence ID" value="EFN58979.1"/>
    <property type="molecule type" value="Genomic_DNA"/>
</dbReference>
<dbReference type="EC" id="1.14.11.2" evidence="4"/>
<evidence type="ECO:0000259" key="16">
    <source>
        <dbReference type="PROSITE" id="PS51471"/>
    </source>
</evidence>
<evidence type="ECO:0000256" key="3">
    <source>
        <dbReference type="ARBA" id="ARBA00006511"/>
    </source>
</evidence>
<keyword evidence="6" id="KW-0479">Metal-binding</keyword>
<keyword evidence="9" id="KW-1133">Transmembrane helix</keyword>
<evidence type="ECO:0000256" key="7">
    <source>
        <dbReference type="ARBA" id="ARBA00022964"/>
    </source>
</evidence>
<dbReference type="InterPro" id="IPR006620">
    <property type="entry name" value="Pro_4_hyd_alph"/>
</dbReference>
<reference evidence="17 18" key="1">
    <citation type="journal article" date="2010" name="Plant Cell">
        <title>The Chlorella variabilis NC64A genome reveals adaptation to photosymbiosis, coevolution with viruses, and cryptic sex.</title>
        <authorList>
            <person name="Blanc G."/>
            <person name="Duncan G."/>
            <person name="Agarkova I."/>
            <person name="Borodovsky M."/>
            <person name="Gurnon J."/>
            <person name="Kuo A."/>
            <person name="Lindquist E."/>
            <person name="Lucas S."/>
            <person name="Pangilinan J."/>
            <person name="Polle J."/>
            <person name="Salamov A."/>
            <person name="Terry A."/>
            <person name="Yamada T."/>
            <person name="Dunigan D.D."/>
            <person name="Grigoriev I.V."/>
            <person name="Claverie J.M."/>
            <person name="Van Etten J.L."/>
        </authorList>
    </citation>
    <scope>NUCLEOTIDE SEQUENCE [LARGE SCALE GENOMIC DNA]</scope>
    <source>
        <strain evidence="17 18">NC64A</strain>
    </source>
</reference>
<feature type="domain" description="Fe2OG dioxygenase" evidence="16">
    <location>
        <begin position="124"/>
        <end position="255"/>
    </location>
</feature>
<organism evidence="18">
    <name type="scientific">Chlorella variabilis</name>
    <name type="common">Green alga</name>
    <dbReference type="NCBI Taxonomy" id="554065"/>
    <lineage>
        <taxon>Eukaryota</taxon>
        <taxon>Viridiplantae</taxon>
        <taxon>Chlorophyta</taxon>
        <taxon>core chlorophytes</taxon>
        <taxon>Trebouxiophyceae</taxon>
        <taxon>Chlorellales</taxon>
        <taxon>Chlorellaceae</taxon>
        <taxon>Chlorella clade</taxon>
        <taxon>Chlorella</taxon>
    </lineage>
</organism>
<dbReference type="Pfam" id="PF13640">
    <property type="entry name" value="2OG-FeII_Oxy_3"/>
    <property type="match status" value="1"/>
</dbReference>
<keyword evidence="8" id="KW-0735">Signal-anchor</keyword>
<keyword evidence="7" id="KW-0223">Dioxygenase</keyword>
<evidence type="ECO:0000256" key="1">
    <source>
        <dbReference type="ARBA" id="ARBA00001961"/>
    </source>
</evidence>
<dbReference type="AlphaFoldDB" id="E1Z424"/>
<evidence type="ECO:0000256" key="2">
    <source>
        <dbReference type="ARBA" id="ARBA00004648"/>
    </source>
</evidence>
<evidence type="ECO:0000256" key="13">
    <source>
        <dbReference type="ARBA" id="ARBA00023180"/>
    </source>
</evidence>
<dbReference type="Proteomes" id="UP000008141">
    <property type="component" value="Unassembled WGS sequence"/>
</dbReference>
<evidence type="ECO:0000256" key="6">
    <source>
        <dbReference type="ARBA" id="ARBA00022723"/>
    </source>
</evidence>
<dbReference type="KEGG" id="cvr:CHLNCDRAFT_137600"/>
<evidence type="ECO:0000313" key="17">
    <source>
        <dbReference type="EMBL" id="EFN58979.1"/>
    </source>
</evidence>
<evidence type="ECO:0000256" key="8">
    <source>
        <dbReference type="ARBA" id="ARBA00022968"/>
    </source>
</evidence>
<dbReference type="PANTHER" id="PTHR10869">
    <property type="entry name" value="PROLYL 4-HYDROXYLASE ALPHA SUBUNIT"/>
    <property type="match status" value="1"/>
</dbReference>
<feature type="chain" id="PRO_5003156094" description="procollagen-proline 4-dioxygenase" evidence="15">
    <location>
        <begin position="30"/>
        <end position="327"/>
    </location>
</feature>
<evidence type="ECO:0000256" key="5">
    <source>
        <dbReference type="ARBA" id="ARBA00022692"/>
    </source>
</evidence>
<dbReference type="GeneID" id="17358889"/>
<evidence type="ECO:0000256" key="12">
    <source>
        <dbReference type="ARBA" id="ARBA00023136"/>
    </source>
</evidence>
<comment type="similarity">
    <text evidence="3">Belongs to the P4HA family.</text>
</comment>
<gene>
    <name evidence="17" type="ORF">CHLNCDRAFT_137600</name>
</gene>
<dbReference type="GO" id="GO:0004656">
    <property type="term" value="F:procollagen-proline 4-dioxygenase activity"/>
    <property type="evidence" value="ECO:0007669"/>
    <property type="project" value="UniProtKB-EC"/>
</dbReference>
<dbReference type="GO" id="GO:0005506">
    <property type="term" value="F:iron ion binding"/>
    <property type="evidence" value="ECO:0007669"/>
    <property type="project" value="InterPro"/>
</dbReference>
<sequence length="327" mass="35303">MRGGGLGSTGAVLALALLLAGVSTPRIGAAAISLGNQTHGWVEVVAWKPRALLLHGFLSHAECDHIIRVADPSLERSTVVSPEGGSMLDEIRTSSGMFILKGHDAVISGLEERVAALTHLPVSHQEDLQVLRYELGQKYSAHWDINDSPERAQQMRAKGVLGGLRTATLLMYLSDVEEGGETAFPHGRWLDEGVQAAPPYTECASKGVVVKPRKGDAILFFSLKLNGQKKDVYSLHAGCPVVRGVKYSATKWVHVEPFGHTTVQQPSRCEDARVECPQWAAAGECDSNPVYMKGSEVSVGSCRLSCKVCRPCPKGDVLCERENARAR</sequence>
<dbReference type="OrthoDB" id="509418at2759"/>
<dbReference type="Pfam" id="PF01549">
    <property type="entry name" value="ShK"/>
    <property type="match status" value="1"/>
</dbReference>
<comment type="catalytic activity">
    <reaction evidence="14">
        <text>L-prolyl-[collagen] + 2-oxoglutarate + O2 = trans-4-hydroxy-L-prolyl-[collagen] + succinate + CO2</text>
        <dbReference type="Rhea" id="RHEA:18945"/>
        <dbReference type="Rhea" id="RHEA-COMP:11676"/>
        <dbReference type="Rhea" id="RHEA-COMP:11680"/>
        <dbReference type="ChEBI" id="CHEBI:15379"/>
        <dbReference type="ChEBI" id="CHEBI:16526"/>
        <dbReference type="ChEBI" id="CHEBI:16810"/>
        <dbReference type="ChEBI" id="CHEBI:30031"/>
        <dbReference type="ChEBI" id="CHEBI:50342"/>
        <dbReference type="ChEBI" id="CHEBI:61965"/>
        <dbReference type="EC" id="1.14.11.2"/>
    </reaction>
</comment>
<keyword evidence="12" id="KW-0472">Membrane</keyword>
<evidence type="ECO:0000256" key="10">
    <source>
        <dbReference type="ARBA" id="ARBA00023002"/>
    </source>
</evidence>
<dbReference type="STRING" id="554065.E1Z424"/>
<comment type="cofactor">
    <cofactor evidence="1">
        <name>L-ascorbate</name>
        <dbReference type="ChEBI" id="CHEBI:38290"/>
    </cofactor>
</comment>
<dbReference type="PANTHER" id="PTHR10869:SF238">
    <property type="entry name" value="PROLYL 4-HYDROXYLASE 6-RELATED"/>
    <property type="match status" value="1"/>
</dbReference>
<evidence type="ECO:0000256" key="9">
    <source>
        <dbReference type="ARBA" id="ARBA00022989"/>
    </source>
</evidence>
<dbReference type="InterPro" id="IPR045054">
    <property type="entry name" value="P4HA-like"/>
</dbReference>
<evidence type="ECO:0000313" key="18">
    <source>
        <dbReference type="Proteomes" id="UP000008141"/>
    </source>
</evidence>
<dbReference type="SMART" id="SM00254">
    <property type="entry name" value="ShKT"/>
    <property type="match status" value="1"/>
</dbReference>
<evidence type="ECO:0000256" key="14">
    <source>
        <dbReference type="ARBA" id="ARBA00049169"/>
    </source>
</evidence>
<dbReference type="Gene3D" id="2.60.120.620">
    <property type="entry name" value="q2cbj1_9rhob like domain"/>
    <property type="match status" value="1"/>
</dbReference>
<dbReference type="PROSITE" id="PS51471">
    <property type="entry name" value="FE2OG_OXY"/>
    <property type="match status" value="1"/>
</dbReference>
<dbReference type="SMART" id="SM00702">
    <property type="entry name" value="P4Hc"/>
    <property type="match status" value="1"/>
</dbReference>
<dbReference type="InterPro" id="IPR003582">
    <property type="entry name" value="ShKT_dom"/>
</dbReference>
<evidence type="ECO:0000256" key="11">
    <source>
        <dbReference type="ARBA" id="ARBA00023004"/>
    </source>
</evidence>
<dbReference type="GO" id="GO:0005789">
    <property type="term" value="C:endoplasmic reticulum membrane"/>
    <property type="evidence" value="ECO:0007669"/>
    <property type="project" value="UniProtKB-SubCell"/>
</dbReference>
<comment type="subcellular location">
    <subcellularLocation>
        <location evidence="2">Endoplasmic reticulum membrane</location>
        <topology evidence="2">Single-pass type II membrane protein</topology>
    </subcellularLocation>
</comment>
<name>E1Z424_CHLVA</name>
<dbReference type="FunFam" id="2.60.120.620:FF:000002">
    <property type="entry name" value="Prolyl 4-hydroxylase 4"/>
    <property type="match status" value="1"/>
</dbReference>